<dbReference type="InterPro" id="IPR036390">
    <property type="entry name" value="WH_DNA-bd_sf"/>
</dbReference>
<keyword evidence="4" id="KW-0010">Activator</keyword>
<name>A0A1M5ZAK0_9CLOT</name>
<dbReference type="AlphaFoldDB" id="A0A1M5ZAK0"/>
<proteinExistence type="predicted"/>
<feature type="domain" description="PTS EIIA type-2" evidence="6">
    <location>
        <begin position="537"/>
        <end position="679"/>
    </location>
</feature>
<dbReference type="InterPro" id="IPR011608">
    <property type="entry name" value="PRD"/>
</dbReference>
<protein>
    <submittedName>
        <fullName evidence="9">Lichenan operon transcriptional antiterminator</fullName>
    </submittedName>
</protein>
<feature type="domain" description="PTS EIIB type-2" evidence="7">
    <location>
        <begin position="436"/>
        <end position="527"/>
    </location>
</feature>
<evidence type="ECO:0000256" key="3">
    <source>
        <dbReference type="ARBA" id="ARBA00023015"/>
    </source>
</evidence>
<evidence type="ECO:0000313" key="9">
    <source>
        <dbReference type="EMBL" id="SHI21266.1"/>
    </source>
</evidence>
<dbReference type="Gene3D" id="1.10.1790.10">
    <property type="entry name" value="PRD domain"/>
    <property type="match status" value="2"/>
</dbReference>
<dbReference type="PROSITE" id="PS51099">
    <property type="entry name" value="PTS_EIIB_TYPE_2"/>
    <property type="match status" value="1"/>
</dbReference>
<dbReference type="PROSITE" id="PS51094">
    <property type="entry name" value="PTS_EIIA_TYPE_2"/>
    <property type="match status" value="1"/>
</dbReference>
<dbReference type="InterPro" id="IPR036095">
    <property type="entry name" value="PTS_EIIB-like_sf"/>
</dbReference>
<dbReference type="GO" id="GO:0009401">
    <property type="term" value="P:phosphoenolpyruvate-dependent sugar phosphotransferase system"/>
    <property type="evidence" value="ECO:0007669"/>
    <property type="project" value="InterPro"/>
</dbReference>
<dbReference type="CDD" id="cd05568">
    <property type="entry name" value="PTS_IIB_bgl_like"/>
    <property type="match status" value="1"/>
</dbReference>
<sequence>MKKYVLIYLRKYSKIKLSGEGERKRIMNLVTIDSKLMILLMKLEDKEYFKLEELAQYLEVSTRTIRNYIKQLNEILAEDIAQVENNKYRGYRLLKYDKEKFEEIRKKHINDKINCKFLITSTDRSSYIIKKFISEENTFKTDDLAEELNVSRTTLINDLKKIAHILTNFNIQIKGKTNDGISLQGNEINKRLFFIYFLCKGFEKESMHSNNWTFISEDIYKDLESQLIDLFKNNNYKISDEVLRNILSFIMILLVRIKQQKYIKKLDEKHKELIYTDDFKLAQKIGDLISKKMSIGLSENEVIYLTLPLMGRYSPVKNADSEIKITPAIKRLVDEIRDEIYNQMGLDISEDKDMCENLKYHLNFAINRIIFNLPIHNPLIEDIKRYYPFPYTLAKVAAKIIEGFYGVKVIEDEVGYIALHFGSYVERRNNKYYSIKNIALICGTGIGTAKLLDIKLRKLLGDNKKIDTYSDLEVSEELLNNYDIIFTTVDIHYELKPIVIKLNAIFSDSQIVKEIERKYNLKNSNTSYEGYDKPFIHLSIPQEQFFIIKRKDYVGAIDYMVTNLSEVLTLDKDFKKRLIERENKSPTAFDNYVGLPHAVNYGSDKFSISMGILEEPIVWGKNEVRLIIMLIVPDENSIDPDMVISVYEEILKICQNKKFIEELCKVRSYKEFLDLNRKERF</sequence>
<dbReference type="Gene3D" id="3.40.930.10">
    <property type="entry name" value="Mannitol-specific EII, Chain A"/>
    <property type="match status" value="1"/>
</dbReference>
<dbReference type="Pfam" id="PF05043">
    <property type="entry name" value="Mga"/>
    <property type="match status" value="1"/>
</dbReference>
<dbReference type="SUPFAM" id="SSF46785">
    <property type="entry name" value="Winged helix' DNA-binding domain"/>
    <property type="match status" value="2"/>
</dbReference>
<dbReference type="SUPFAM" id="SSF52794">
    <property type="entry name" value="PTS system IIB component-like"/>
    <property type="match status" value="1"/>
</dbReference>
<dbReference type="InterPro" id="IPR036634">
    <property type="entry name" value="PRD_sf"/>
</dbReference>
<dbReference type="GO" id="GO:0008982">
    <property type="term" value="F:protein-N(PI)-phosphohistidine-sugar phosphotransferase activity"/>
    <property type="evidence" value="ECO:0007669"/>
    <property type="project" value="InterPro"/>
</dbReference>
<dbReference type="Gene3D" id="1.10.10.10">
    <property type="entry name" value="Winged helix-like DNA-binding domain superfamily/Winged helix DNA-binding domain"/>
    <property type="match status" value="2"/>
</dbReference>
<dbReference type="SUPFAM" id="SSF55804">
    <property type="entry name" value="Phoshotransferase/anion transport protein"/>
    <property type="match status" value="1"/>
</dbReference>
<evidence type="ECO:0000256" key="4">
    <source>
        <dbReference type="ARBA" id="ARBA00023159"/>
    </source>
</evidence>
<dbReference type="InterPro" id="IPR036388">
    <property type="entry name" value="WH-like_DNA-bd_sf"/>
</dbReference>
<dbReference type="PROSITE" id="PS51372">
    <property type="entry name" value="PRD_2"/>
    <property type="match status" value="2"/>
</dbReference>
<evidence type="ECO:0000256" key="5">
    <source>
        <dbReference type="ARBA" id="ARBA00023163"/>
    </source>
</evidence>
<evidence type="ECO:0000313" key="10">
    <source>
        <dbReference type="Proteomes" id="UP000184241"/>
    </source>
</evidence>
<dbReference type="Pfam" id="PF00874">
    <property type="entry name" value="PRD"/>
    <property type="match status" value="2"/>
</dbReference>
<evidence type="ECO:0000256" key="1">
    <source>
        <dbReference type="ARBA" id="ARBA00022679"/>
    </source>
</evidence>
<evidence type="ECO:0000259" key="7">
    <source>
        <dbReference type="PROSITE" id="PS51099"/>
    </source>
</evidence>
<keyword evidence="5" id="KW-0804">Transcription</keyword>
<reference evidence="9 10" key="1">
    <citation type="submission" date="2016-11" db="EMBL/GenBank/DDBJ databases">
        <authorList>
            <person name="Jaros S."/>
            <person name="Januszkiewicz K."/>
            <person name="Wedrychowicz H."/>
        </authorList>
    </citation>
    <scope>NUCLEOTIDE SEQUENCE [LARGE SCALE GENOMIC DNA]</scope>
    <source>
        <strain evidence="9 10">DSM 6191</strain>
    </source>
</reference>
<gene>
    <name evidence="9" type="ORF">SAMN02745941_02712</name>
</gene>
<dbReference type="EMBL" id="FQXU01000008">
    <property type="protein sequence ID" value="SHI21266.1"/>
    <property type="molecule type" value="Genomic_DNA"/>
</dbReference>
<dbReference type="Pfam" id="PF02302">
    <property type="entry name" value="PTS_IIB"/>
    <property type="match status" value="1"/>
</dbReference>
<organism evidence="9 10">
    <name type="scientific">Clostridium intestinale DSM 6191</name>
    <dbReference type="NCBI Taxonomy" id="1121320"/>
    <lineage>
        <taxon>Bacteria</taxon>
        <taxon>Bacillati</taxon>
        <taxon>Bacillota</taxon>
        <taxon>Clostridia</taxon>
        <taxon>Eubacteriales</taxon>
        <taxon>Clostridiaceae</taxon>
        <taxon>Clostridium</taxon>
    </lineage>
</organism>
<feature type="domain" description="PRD" evidence="8">
    <location>
        <begin position="324"/>
        <end position="431"/>
    </location>
</feature>
<dbReference type="GO" id="GO:0006355">
    <property type="term" value="P:regulation of DNA-templated transcription"/>
    <property type="evidence" value="ECO:0007669"/>
    <property type="project" value="InterPro"/>
</dbReference>
<dbReference type="Gene3D" id="3.40.50.2300">
    <property type="match status" value="1"/>
</dbReference>
<dbReference type="PANTHER" id="PTHR30185">
    <property type="entry name" value="CRYPTIC BETA-GLUCOSIDE BGL OPERON ANTITERMINATOR"/>
    <property type="match status" value="1"/>
</dbReference>
<dbReference type="InterPro" id="IPR002178">
    <property type="entry name" value="PTS_EIIA_type-2_dom"/>
</dbReference>
<accession>A0A1M5ZAK0</accession>
<evidence type="ECO:0000259" key="8">
    <source>
        <dbReference type="PROSITE" id="PS51372"/>
    </source>
</evidence>
<evidence type="ECO:0000256" key="2">
    <source>
        <dbReference type="ARBA" id="ARBA00022737"/>
    </source>
</evidence>
<dbReference type="Pfam" id="PF08279">
    <property type="entry name" value="HTH_11"/>
    <property type="match status" value="1"/>
</dbReference>
<feature type="domain" description="PRD" evidence="8">
    <location>
        <begin position="214"/>
        <end position="319"/>
    </location>
</feature>
<keyword evidence="2" id="KW-0677">Repeat</keyword>
<keyword evidence="3" id="KW-0805">Transcription regulation</keyword>
<evidence type="ECO:0000259" key="6">
    <source>
        <dbReference type="PROSITE" id="PS51094"/>
    </source>
</evidence>
<dbReference type="InterPro" id="IPR003501">
    <property type="entry name" value="PTS_EIIB_2/3"/>
</dbReference>
<dbReference type="InterPro" id="IPR013011">
    <property type="entry name" value="PTS_EIIB_2"/>
</dbReference>
<dbReference type="InterPro" id="IPR007737">
    <property type="entry name" value="Mga_HTH"/>
</dbReference>
<dbReference type="Pfam" id="PF00359">
    <property type="entry name" value="PTS_EIIA_2"/>
    <property type="match status" value="1"/>
</dbReference>
<keyword evidence="1" id="KW-0808">Transferase</keyword>
<dbReference type="PANTHER" id="PTHR30185:SF13">
    <property type="entry name" value="LICABCH OPERON REGULATOR-RELATED"/>
    <property type="match status" value="1"/>
</dbReference>
<dbReference type="InterPro" id="IPR050661">
    <property type="entry name" value="BglG_antiterminators"/>
</dbReference>
<dbReference type="SUPFAM" id="SSF63520">
    <property type="entry name" value="PTS-regulatory domain, PRD"/>
    <property type="match status" value="2"/>
</dbReference>
<dbReference type="Proteomes" id="UP000184241">
    <property type="component" value="Unassembled WGS sequence"/>
</dbReference>
<dbReference type="InterPro" id="IPR016152">
    <property type="entry name" value="PTrfase/Anion_transptr"/>
</dbReference>
<dbReference type="InterPro" id="IPR013196">
    <property type="entry name" value="HTH_11"/>
</dbReference>